<feature type="domain" description="C2H2-type" evidence="11">
    <location>
        <begin position="414"/>
        <end position="443"/>
    </location>
</feature>
<dbReference type="InterPro" id="IPR036236">
    <property type="entry name" value="Znf_C2H2_sf"/>
</dbReference>
<keyword evidence="2" id="KW-0479">Metal-binding</keyword>
<keyword evidence="8" id="KW-0539">Nucleus</keyword>
<dbReference type="Pfam" id="PF00096">
    <property type="entry name" value="zf-C2H2"/>
    <property type="match status" value="3"/>
</dbReference>
<dbReference type="SMART" id="SM00355">
    <property type="entry name" value="ZnF_C2H2"/>
    <property type="match status" value="4"/>
</dbReference>
<feature type="domain" description="C2H2-type" evidence="11">
    <location>
        <begin position="444"/>
        <end position="473"/>
    </location>
</feature>
<feature type="compositionally biased region" description="Low complexity" evidence="10">
    <location>
        <begin position="168"/>
        <end position="186"/>
    </location>
</feature>
<feature type="compositionally biased region" description="Basic residues" evidence="10">
    <location>
        <begin position="465"/>
        <end position="478"/>
    </location>
</feature>
<organism evidence="12 13">
    <name type="scientific">Lichtheimia corymbifera JMRC:FSU:9682</name>
    <dbReference type="NCBI Taxonomy" id="1263082"/>
    <lineage>
        <taxon>Eukaryota</taxon>
        <taxon>Fungi</taxon>
        <taxon>Fungi incertae sedis</taxon>
        <taxon>Mucoromycota</taxon>
        <taxon>Mucoromycotina</taxon>
        <taxon>Mucoromycetes</taxon>
        <taxon>Mucorales</taxon>
        <taxon>Lichtheimiaceae</taxon>
        <taxon>Lichtheimia</taxon>
    </lineage>
</organism>
<feature type="region of interest" description="Disordered" evidence="10">
    <location>
        <begin position="511"/>
        <end position="531"/>
    </location>
</feature>
<dbReference type="GO" id="GO:0000978">
    <property type="term" value="F:RNA polymerase II cis-regulatory region sequence-specific DNA binding"/>
    <property type="evidence" value="ECO:0007669"/>
    <property type="project" value="TreeGrafter"/>
</dbReference>
<name>A0A068RWZ4_9FUNG</name>
<evidence type="ECO:0000256" key="7">
    <source>
        <dbReference type="ARBA" id="ARBA00023163"/>
    </source>
</evidence>
<dbReference type="FunFam" id="3.30.160.60:FF:000125">
    <property type="entry name" value="Putative zinc finger protein 143"/>
    <property type="match status" value="1"/>
</dbReference>
<dbReference type="SUPFAM" id="SSF57667">
    <property type="entry name" value="beta-beta-alpha zinc fingers"/>
    <property type="match status" value="3"/>
</dbReference>
<keyword evidence="5" id="KW-0862">Zinc</keyword>
<feature type="region of interest" description="Disordered" evidence="10">
    <location>
        <begin position="457"/>
        <end position="499"/>
    </location>
</feature>
<dbReference type="STRING" id="1263082.A0A068RWZ4"/>
<reference evidence="12" key="1">
    <citation type="submission" date="2013-08" db="EMBL/GenBank/DDBJ databases">
        <title>Gene expansion shapes genome architecture in the human pathogen Lichtheimia corymbifera: an evolutionary genomics analysis in the ancient terrestrial Mucorales (Mucoromycotina).</title>
        <authorList>
            <person name="Schwartze V.U."/>
            <person name="Winter S."/>
            <person name="Shelest E."/>
            <person name="Marcet-Houben M."/>
            <person name="Horn F."/>
            <person name="Wehner S."/>
            <person name="Hoffmann K."/>
            <person name="Riege K."/>
            <person name="Sammeth M."/>
            <person name="Nowrousian M."/>
            <person name="Valiante V."/>
            <person name="Linde J."/>
            <person name="Jacobsen I.D."/>
            <person name="Marz M."/>
            <person name="Brakhage A.A."/>
            <person name="Gabaldon T."/>
            <person name="Bocker S."/>
            <person name="Voigt K."/>
        </authorList>
    </citation>
    <scope>NUCLEOTIDE SEQUENCE [LARGE SCALE GENOMIC DNA]</scope>
    <source>
        <strain evidence="12">FSU 9682</strain>
    </source>
</reference>
<dbReference type="PANTHER" id="PTHR47428">
    <property type="entry name" value="REGULATORY PROTEIN MIG1-RELATED"/>
    <property type="match status" value="1"/>
</dbReference>
<keyword evidence="13" id="KW-1185">Reference proteome</keyword>
<evidence type="ECO:0000256" key="10">
    <source>
        <dbReference type="SAM" id="MobiDB-lite"/>
    </source>
</evidence>
<dbReference type="Gene3D" id="3.30.160.60">
    <property type="entry name" value="Classic Zinc Finger"/>
    <property type="match status" value="4"/>
</dbReference>
<proteinExistence type="predicted"/>
<dbReference type="VEuPathDB" id="FungiDB:LCOR_05527.1"/>
<evidence type="ECO:0000256" key="9">
    <source>
        <dbReference type="PROSITE-ProRule" id="PRU00042"/>
    </source>
</evidence>
<evidence type="ECO:0000256" key="6">
    <source>
        <dbReference type="ARBA" id="ARBA00023015"/>
    </source>
</evidence>
<feature type="region of interest" description="Disordered" evidence="10">
    <location>
        <begin position="250"/>
        <end position="281"/>
    </location>
</feature>
<dbReference type="GO" id="GO:0005634">
    <property type="term" value="C:nucleus"/>
    <property type="evidence" value="ECO:0007669"/>
    <property type="project" value="UniProtKB-SubCell"/>
</dbReference>
<evidence type="ECO:0000256" key="1">
    <source>
        <dbReference type="ARBA" id="ARBA00004123"/>
    </source>
</evidence>
<dbReference type="OrthoDB" id="6365676at2759"/>
<dbReference type="FunFam" id="3.30.160.60:FF:000072">
    <property type="entry name" value="zinc finger protein 143 isoform X1"/>
    <property type="match status" value="1"/>
</dbReference>
<feature type="region of interest" description="Disordered" evidence="10">
    <location>
        <begin position="166"/>
        <end position="192"/>
    </location>
</feature>
<dbReference type="InterPro" id="IPR013087">
    <property type="entry name" value="Znf_C2H2_type"/>
</dbReference>
<gene>
    <name evidence="12" type="ORF">LCOR_05527.1</name>
</gene>
<keyword evidence="3" id="KW-0677">Repeat</keyword>
<evidence type="ECO:0000256" key="8">
    <source>
        <dbReference type="ARBA" id="ARBA00023242"/>
    </source>
</evidence>
<dbReference type="EMBL" id="CBTN010000022">
    <property type="protein sequence ID" value="CDH54265.1"/>
    <property type="molecule type" value="Genomic_DNA"/>
</dbReference>
<evidence type="ECO:0000313" key="12">
    <source>
        <dbReference type="EMBL" id="CDH54265.1"/>
    </source>
</evidence>
<dbReference type="AlphaFoldDB" id="A0A068RWZ4"/>
<dbReference type="GO" id="GO:0000981">
    <property type="term" value="F:DNA-binding transcription factor activity, RNA polymerase II-specific"/>
    <property type="evidence" value="ECO:0007669"/>
    <property type="project" value="UniProtKB-ARBA"/>
</dbReference>
<dbReference type="PANTHER" id="PTHR47428:SF1">
    <property type="entry name" value="REGULATORY PROTEIN MIG1-RELATED"/>
    <property type="match status" value="1"/>
</dbReference>
<protein>
    <recommendedName>
        <fullName evidence="11">C2H2-type domain-containing protein</fullName>
    </recommendedName>
</protein>
<dbReference type="GO" id="GO:0005737">
    <property type="term" value="C:cytoplasm"/>
    <property type="evidence" value="ECO:0007669"/>
    <property type="project" value="TreeGrafter"/>
</dbReference>
<keyword evidence="4 9" id="KW-0863">Zinc-finger</keyword>
<sequence length="531" mass="58685">MNSHLDYTEQQHHQSHTAAFINGHASPLSSGSPNLLYSQQPLDYSSPSSCGTAAPPLQMYPETTTVSSNTTPLTPAVSPSMFDVAQFTPRKFSVDVGPFGFATQEYLQQQDDELFRRSSTCTDMSFNECMAPPATTGHENYYVDSYTQFLASPAAPVIDNVKLESMDQVQRQHQQQPAPASQPRIRSSGDAPAVQHKHVCKYAFCGWSFKRYEHLKRHMLVHTGERPHMCHYPGCGKSFSRSDNFHAHCRTHNKKNGLQGSHGRRQSRVSKATSTTTTTPASSLAAAAAAAVAVSSSPSLSTADVTGNVALVPQADHAGAQQQPLSFDPAAADYANVLYDHRSPTYQMNESFQYMPSMQEQGFYGASEYARVLDNNMMLDPWGSLAASMPYGTRHNGVTTGSTAGSNVVQLKSHVCPIPQCQRRFKRLEHLKRHMRIHTLERPFSCTFPNCHKTFSRSDNLSQHMKTHQRHEDRRRRQQQQQQEETNMTCSSTTSPATTSLSALTATPEMHGWSTLSSTDSVNTTPTSVGC</sequence>
<comment type="subcellular location">
    <subcellularLocation>
        <location evidence="1">Nucleus</location>
    </subcellularLocation>
</comment>
<feature type="compositionally biased region" description="Low complexity" evidence="10">
    <location>
        <begin position="272"/>
        <end position="281"/>
    </location>
</feature>
<comment type="caution">
    <text evidence="12">The sequence shown here is derived from an EMBL/GenBank/DDBJ whole genome shotgun (WGS) entry which is preliminary data.</text>
</comment>
<accession>A0A068RWZ4</accession>
<evidence type="ECO:0000256" key="5">
    <source>
        <dbReference type="ARBA" id="ARBA00022833"/>
    </source>
</evidence>
<keyword evidence="7" id="KW-0804">Transcription</keyword>
<feature type="compositionally biased region" description="Polar residues" evidence="10">
    <location>
        <begin position="514"/>
        <end position="531"/>
    </location>
</feature>
<feature type="domain" description="C2H2-type" evidence="11">
    <location>
        <begin position="228"/>
        <end position="257"/>
    </location>
</feature>
<dbReference type="PROSITE" id="PS00028">
    <property type="entry name" value="ZINC_FINGER_C2H2_1"/>
    <property type="match status" value="4"/>
</dbReference>
<evidence type="ECO:0000256" key="2">
    <source>
        <dbReference type="ARBA" id="ARBA00022723"/>
    </source>
</evidence>
<evidence type="ECO:0000256" key="3">
    <source>
        <dbReference type="ARBA" id="ARBA00022737"/>
    </source>
</evidence>
<feature type="compositionally biased region" description="Low complexity" evidence="10">
    <location>
        <begin position="479"/>
        <end position="499"/>
    </location>
</feature>
<dbReference type="GO" id="GO:0008270">
    <property type="term" value="F:zinc ion binding"/>
    <property type="evidence" value="ECO:0007669"/>
    <property type="project" value="UniProtKB-KW"/>
</dbReference>
<dbReference type="FunFam" id="3.30.160.60:FF:000100">
    <property type="entry name" value="Zinc finger 45-like"/>
    <property type="match status" value="1"/>
</dbReference>
<dbReference type="PROSITE" id="PS50157">
    <property type="entry name" value="ZINC_FINGER_C2H2_2"/>
    <property type="match status" value="4"/>
</dbReference>
<evidence type="ECO:0000313" key="13">
    <source>
        <dbReference type="Proteomes" id="UP000027586"/>
    </source>
</evidence>
<dbReference type="Proteomes" id="UP000027586">
    <property type="component" value="Unassembled WGS sequence"/>
</dbReference>
<dbReference type="InterPro" id="IPR051007">
    <property type="entry name" value="creA/MIG_C2H2-ZnF"/>
</dbReference>
<evidence type="ECO:0000256" key="4">
    <source>
        <dbReference type="ARBA" id="ARBA00022771"/>
    </source>
</evidence>
<evidence type="ECO:0000259" key="11">
    <source>
        <dbReference type="PROSITE" id="PS50157"/>
    </source>
</evidence>
<feature type="domain" description="C2H2-type" evidence="11">
    <location>
        <begin position="198"/>
        <end position="227"/>
    </location>
</feature>
<keyword evidence="6" id="KW-0805">Transcription regulation</keyword>
<dbReference type="GO" id="GO:0000433">
    <property type="term" value="P:carbon catabolite repression of transcription from RNA polymerase II promoter by glucose"/>
    <property type="evidence" value="ECO:0007669"/>
    <property type="project" value="TreeGrafter"/>
</dbReference>